<gene>
    <name evidence="1" type="ORF">HMPREF0673_00124</name>
</gene>
<accession>G6AU40</accession>
<protein>
    <submittedName>
        <fullName evidence="1">Uncharacterized protein</fullName>
    </submittedName>
</protein>
<sequence length="50" mass="5413">MATTELITILSGIYTKIRNVEPVLSLVPQCKGLRIALPVETSNAESPTLM</sequence>
<dbReference type="AlphaFoldDB" id="G6AU40"/>
<evidence type="ECO:0000313" key="2">
    <source>
        <dbReference type="Proteomes" id="UP000004407"/>
    </source>
</evidence>
<name>G6AU40_9BACT</name>
<evidence type="ECO:0000313" key="1">
    <source>
        <dbReference type="EMBL" id="EHJ42065.1"/>
    </source>
</evidence>
<reference evidence="1 2" key="1">
    <citation type="submission" date="2011-08" db="EMBL/GenBank/DDBJ databases">
        <authorList>
            <person name="Weinstock G."/>
            <person name="Sodergren E."/>
            <person name="Clifton S."/>
            <person name="Fulton L."/>
            <person name="Fulton B."/>
            <person name="Courtney L."/>
            <person name="Fronick C."/>
            <person name="Harrison M."/>
            <person name="Strong C."/>
            <person name="Farmer C."/>
            <person name="Delahaunty K."/>
            <person name="Markovic C."/>
            <person name="Hall O."/>
            <person name="Minx P."/>
            <person name="Tomlinson C."/>
            <person name="Mitreva M."/>
            <person name="Hou S."/>
            <person name="Chen J."/>
            <person name="Wollam A."/>
            <person name="Pepin K.H."/>
            <person name="Johnson M."/>
            <person name="Bhonagiri V."/>
            <person name="Zhang X."/>
            <person name="Suruliraj S."/>
            <person name="Warren W."/>
            <person name="Chinwalla A."/>
            <person name="Mardis E.R."/>
            <person name="Wilson R.K."/>
        </authorList>
    </citation>
    <scope>NUCLEOTIDE SEQUENCE [LARGE SCALE GENOMIC DNA]</scope>
    <source>
        <strain evidence="1 2">DSM 18206</strain>
    </source>
</reference>
<dbReference type="EMBL" id="AFZZ01000019">
    <property type="protein sequence ID" value="EHJ42065.1"/>
    <property type="molecule type" value="Genomic_DNA"/>
</dbReference>
<organism evidence="1 2">
    <name type="scientific">Leyella stercorea DSM 18206</name>
    <dbReference type="NCBI Taxonomy" id="1002367"/>
    <lineage>
        <taxon>Bacteria</taxon>
        <taxon>Pseudomonadati</taxon>
        <taxon>Bacteroidota</taxon>
        <taxon>Bacteroidia</taxon>
        <taxon>Bacteroidales</taxon>
        <taxon>Prevotellaceae</taxon>
        <taxon>Leyella</taxon>
    </lineage>
</organism>
<dbReference type="HOGENOM" id="CLU_3121300_0_0_10"/>
<dbReference type="Proteomes" id="UP000004407">
    <property type="component" value="Unassembled WGS sequence"/>
</dbReference>
<comment type="caution">
    <text evidence="1">The sequence shown here is derived from an EMBL/GenBank/DDBJ whole genome shotgun (WGS) entry which is preliminary data.</text>
</comment>
<proteinExistence type="predicted"/>